<comment type="caution">
    <text evidence="3">The sequence shown here is derived from an EMBL/GenBank/DDBJ whole genome shotgun (WGS) entry which is preliminary data.</text>
</comment>
<name>A0A314LD99_NICAT</name>
<evidence type="ECO:0000313" key="3">
    <source>
        <dbReference type="EMBL" id="OIT39628.1"/>
    </source>
</evidence>
<dbReference type="InterPro" id="IPR001810">
    <property type="entry name" value="F-box_dom"/>
</dbReference>
<dbReference type="Gramene" id="OIT39628">
    <property type="protein sequence ID" value="OIT39628"/>
    <property type="gene ID" value="A4A49_23558"/>
</dbReference>
<dbReference type="Pfam" id="PF23310">
    <property type="entry name" value="TPR_27"/>
    <property type="match status" value="1"/>
</dbReference>
<feature type="region of interest" description="Disordered" evidence="1">
    <location>
        <begin position="1"/>
        <end position="26"/>
    </location>
</feature>
<keyword evidence="4" id="KW-1185">Reference proteome</keyword>
<organism evidence="3 4">
    <name type="scientific">Nicotiana attenuata</name>
    <name type="common">Coyote tobacco</name>
    <dbReference type="NCBI Taxonomy" id="49451"/>
    <lineage>
        <taxon>Eukaryota</taxon>
        <taxon>Viridiplantae</taxon>
        <taxon>Streptophyta</taxon>
        <taxon>Embryophyta</taxon>
        <taxon>Tracheophyta</taxon>
        <taxon>Spermatophyta</taxon>
        <taxon>Magnoliopsida</taxon>
        <taxon>eudicotyledons</taxon>
        <taxon>Gunneridae</taxon>
        <taxon>Pentapetalae</taxon>
        <taxon>asterids</taxon>
        <taxon>lamiids</taxon>
        <taxon>Solanales</taxon>
        <taxon>Solanaceae</taxon>
        <taxon>Nicotianoideae</taxon>
        <taxon>Nicotianeae</taxon>
        <taxon>Nicotiana</taxon>
    </lineage>
</organism>
<protein>
    <submittedName>
        <fullName evidence="3">F-box protein</fullName>
    </submittedName>
</protein>
<evidence type="ECO:0000313" key="4">
    <source>
        <dbReference type="Proteomes" id="UP000187609"/>
    </source>
</evidence>
<evidence type="ECO:0000259" key="2">
    <source>
        <dbReference type="PROSITE" id="PS50181"/>
    </source>
</evidence>
<proteinExistence type="predicted"/>
<feature type="domain" description="F-box" evidence="2">
    <location>
        <begin position="29"/>
        <end position="78"/>
    </location>
</feature>
<dbReference type="SUPFAM" id="SSF81901">
    <property type="entry name" value="HCP-like"/>
    <property type="match status" value="1"/>
</dbReference>
<dbReference type="EMBL" id="MJEQ01000090">
    <property type="protein sequence ID" value="OIT39628.1"/>
    <property type="molecule type" value="Genomic_DNA"/>
</dbReference>
<dbReference type="SUPFAM" id="SSF81383">
    <property type="entry name" value="F-box domain"/>
    <property type="match status" value="1"/>
</dbReference>
<dbReference type="InterPro" id="IPR057136">
    <property type="entry name" value="At2g35280_TPR_dom"/>
</dbReference>
<dbReference type="PROSITE" id="PS50181">
    <property type="entry name" value="FBOX"/>
    <property type="match status" value="1"/>
</dbReference>
<feature type="compositionally biased region" description="Basic residues" evidence="1">
    <location>
        <begin position="13"/>
        <end position="24"/>
    </location>
</feature>
<dbReference type="Proteomes" id="UP000187609">
    <property type="component" value="Unassembled WGS sequence"/>
</dbReference>
<feature type="compositionally biased region" description="Basic and acidic residues" evidence="1">
    <location>
        <begin position="1"/>
        <end position="12"/>
    </location>
</feature>
<dbReference type="STRING" id="49451.A0A314LD99"/>
<dbReference type="InterPro" id="IPR036047">
    <property type="entry name" value="F-box-like_dom_sf"/>
</dbReference>
<dbReference type="SMR" id="A0A314LD99"/>
<evidence type="ECO:0000256" key="1">
    <source>
        <dbReference type="SAM" id="MobiDB-lite"/>
    </source>
</evidence>
<dbReference type="AlphaFoldDB" id="A0A314LD99"/>
<reference evidence="3" key="1">
    <citation type="submission" date="2016-11" db="EMBL/GenBank/DDBJ databases">
        <title>The genome of Nicotiana attenuata.</title>
        <authorList>
            <person name="Xu S."/>
            <person name="Brockmoeller T."/>
            <person name="Gaquerel E."/>
            <person name="Navarro A."/>
            <person name="Kuhl H."/>
            <person name="Gase K."/>
            <person name="Ling Z."/>
            <person name="Zhou W."/>
            <person name="Kreitzer C."/>
            <person name="Stanke M."/>
            <person name="Tang H."/>
            <person name="Lyons E."/>
            <person name="Pandey P."/>
            <person name="Pandey S.P."/>
            <person name="Timmermann B."/>
            <person name="Baldwin I.T."/>
        </authorList>
    </citation>
    <scope>NUCLEOTIDE SEQUENCE [LARGE SCALE GENOMIC DNA]</scope>
    <source>
        <strain evidence="3">UT</strain>
    </source>
</reference>
<dbReference type="PANTHER" id="PTHR33784">
    <property type="entry name" value="OS05G0482100 PROTEIN"/>
    <property type="match status" value="1"/>
</dbReference>
<gene>
    <name evidence="3" type="ORF">A4A49_23558</name>
</gene>
<sequence length="303" mass="35082">MAISHSSREITKRRPTKHNKKLKKSVVNSSNIKSLPNDLLSQVIARVASSSFTDYINAKLSCKIFNEISNDRYIYHHMSMEKFPIGPSWKRDKEDKEKKLSLFMRMCGESGNAEALYRKGVVDFFRKERPTYAIECLVKAAETGHLGAQYVISIIQVFIGGEFKQNGITAIGKMKANKPMRRALGECRKNLVEILNSIWVLNPIFLAQNPYCCTLHHKRSYKNKWRQWPSFDSDDEDEDEDEDHFSCDACSCDEEVAYLVKILPLDDKTVRNIGETKRIFNKIITPLGRNETYKQWWRLCIEA</sequence>
<accession>A0A314LD99</accession>
<dbReference type="InterPro" id="IPR040338">
    <property type="entry name" value="At1g67623-like"/>
</dbReference>
<dbReference type="PANTHER" id="PTHR33784:SF10">
    <property type="entry name" value="F-BOX PROTEIN"/>
    <property type="match status" value="1"/>
</dbReference>